<feature type="compositionally biased region" description="Basic residues" evidence="1">
    <location>
        <begin position="235"/>
        <end position="249"/>
    </location>
</feature>
<dbReference type="VEuPathDB" id="VectorBase:HLOH_055373"/>
<comment type="caution">
    <text evidence="2">The sequence shown here is derived from an EMBL/GenBank/DDBJ whole genome shotgun (WGS) entry which is preliminary data.</text>
</comment>
<feature type="region of interest" description="Disordered" evidence="1">
    <location>
        <begin position="87"/>
        <end position="113"/>
    </location>
</feature>
<feature type="compositionally biased region" description="Polar residues" evidence="1">
    <location>
        <begin position="220"/>
        <end position="232"/>
    </location>
</feature>
<dbReference type="EMBL" id="JABSTR010000005">
    <property type="protein sequence ID" value="KAH9370007.1"/>
    <property type="molecule type" value="Genomic_DNA"/>
</dbReference>
<protein>
    <submittedName>
        <fullName evidence="2">Uncharacterized protein</fullName>
    </submittedName>
</protein>
<feature type="compositionally biased region" description="Basic and acidic residues" evidence="1">
    <location>
        <begin position="204"/>
        <end position="219"/>
    </location>
</feature>
<dbReference type="Proteomes" id="UP000821853">
    <property type="component" value="Chromosome 3"/>
</dbReference>
<feature type="region of interest" description="Disordered" evidence="1">
    <location>
        <begin position="146"/>
        <end position="179"/>
    </location>
</feature>
<organism evidence="2 3">
    <name type="scientific">Haemaphysalis longicornis</name>
    <name type="common">Bush tick</name>
    <dbReference type="NCBI Taxonomy" id="44386"/>
    <lineage>
        <taxon>Eukaryota</taxon>
        <taxon>Metazoa</taxon>
        <taxon>Ecdysozoa</taxon>
        <taxon>Arthropoda</taxon>
        <taxon>Chelicerata</taxon>
        <taxon>Arachnida</taxon>
        <taxon>Acari</taxon>
        <taxon>Parasitiformes</taxon>
        <taxon>Ixodida</taxon>
        <taxon>Ixodoidea</taxon>
        <taxon>Ixodidae</taxon>
        <taxon>Haemaphysalinae</taxon>
        <taxon>Haemaphysalis</taxon>
    </lineage>
</organism>
<gene>
    <name evidence="2" type="ORF">HPB48_001884</name>
</gene>
<evidence type="ECO:0000313" key="3">
    <source>
        <dbReference type="Proteomes" id="UP000821853"/>
    </source>
</evidence>
<evidence type="ECO:0000256" key="1">
    <source>
        <dbReference type="SAM" id="MobiDB-lite"/>
    </source>
</evidence>
<accession>A0A9J6G506</accession>
<dbReference type="AlphaFoldDB" id="A0A9J6G506"/>
<evidence type="ECO:0000313" key="2">
    <source>
        <dbReference type="EMBL" id="KAH9370007.1"/>
    </source>
</evidence>
<keyword evidence="3" id="KW-1185">Reference proteome</keyword>
<reference evidence="2 3" key="1">
    <citation type="journal article" date="2020" name="Cell">
        <title>Large-Scale Comparative Analyses of Tick Genomes Elucidate Their Genetic Diversity and Vector Capacities.</title>
        <authorList>
            <consortium name="Tick Genome and Microbiome Consortium (TIGMIC)"/>
            <person name="Jia N."/>
            <person name="Wang J."/>
            <person name="Shi W."/>
            <person name="Du L."/>
            <person name="Sun Y."/>
            <person name="Zhan W."/>
            <person name="Jiang J.F."/>
            <person name="Wang Q."/>
            <person name="Zhang B."/>
            <person name="Ji P."/>
            <person name="Bell-Sakyi L."/>
            <person name="Cui X.M."/>
            <person name="Yuan T.T."/>
            <person name="Jiang B.G."/>
            <person name="Yang W.F."/>
            <person name="Lam T.T."/>
            <person name="Chang Q.C."/>
            <person name="Ding S.J."/>
            <person name="Wang X.J."/>
            <person name="Zhu J.G."/>
            <person name="Ruan X.D."/>
            <person name="Zhao L."/>
            <person name="Wei J.T."/>
            <person name="Ye R.Z."/>
            <person name="Que T.C."/>
            <person name="Du C.H."/>
            <person name="Zhou Y.H."/>
            <person name="Cheng J.X."/>
            <person name="Dai P.F."/>
            <person name="Guo W.B."/>
            <person name="Han X.H."/>
            <person name="Huang E.J."/>
            <person name="Li L.F."/>
            <person name="Wei W."/>
            <person name="Gao Y.C."/>
            <person name="Liu J.Z."/>
            <person name="Shao H.Z."/>
            <person name="Wang X."/>
            <person name="Wang C.C."/>
            <person name="Yang T.C."/>
            <person name="Huo Q.B."/>
            <person name="Li W."/>
            <person name="Chen H.Y."/>
            <person name="Chen S.E."/>
            <person name="Zhou L.G."/>
            <person name="Ni X.B."/>
            <person name="Tian J.H."/>
            <person name="Sheng Y."/>
            <person name="Liu T."/>
            <person name="Pan Y.S."/>
            <person name="Xia L.Y."/>
            <person name="Li J."/>
            <person name="Zhao F."/>
            <person name="Cao W.C."/>
        </authorList>
    </citation>
    <scope>NUCLEOTIDE SEQUENCE [LARGE SCALE GENOMIC DNA]</scope>
    <source>
        <strain evidence="2">HaeL-2018</strain>
    </source>
</reference>
<sequence length="316" mass="34774">MPKEACQGRKTALVTSTQSGARFSSSSPCGSSSDIRLANSKQRRLPSLHTVAHCGNCIDTFKRCLASHSTPWLIRTLSCTQLRSRQRIPGTVEVSSRGKKSPTKPATLGEGNFRTTSVAGDVRARTGQTANDTCVAGEQWPLTMRRRARVQSSSPAVIPTPSARTSSAEQPEAVTAVSRSEARRAAAAAAADLARAVGSTTMREAAREMAGRRGRRETSRYTLSRQLARPSTSAHGRRRSRRRPPHARRIAYVPPMWGKRKPGDNRTWPPSQYTQQGDAYLGYCEKGAALRWARHVCYCVRRPNYTRSSLTHLRSN</sequence>
<proteinExistence type="predicted"/>
<name>A0A9J6G506_HAELO</name>
<feature type="region of interest" description="Disordered" evidence="1">
    <location>
        <begin position="197"/>
        <end position="271"/>
    </location>
</feature>